<dbReference type="AlphaFoldDB" id="A0A358HSJ3"/>
<evidence type="ECO:0000313" key="2">
    <source>
        <dbReference type="Proteomes" id="UP000264753"/>
    </source>
</evidence>
<proteinExistence type="predicted"/>
<dbReference type="InterPro" id="IPR013785">
    <property type="entry name" value="Aldolase_TIM"/>
</dbReference>
<dbReference type="EMBL" id="DOOG01000071">
    <property type="protein sequence ID" value="HBU97962.1"/>
    <property type="molecule type" value="Genomic_DNA"/>
</dbReference>
<keyword evidence="1" id="KW-0503">Monooxygenase</keyword>
<dbReference type="Proteomes" id="UP000264753">
    <property type="component" value="Unassembled WGS sequence"/>
</dbReference>
<comment type="caution">
    <text evidence="1">The sequence shown here is derived from an EMBL/GenBank/DDBJ whole genome shotgun (WGS) entry which is preliminary data.</text>
</comment>
<feature type="non-terminal residue" evidence="1">
    <location>
        <position position="42"/>
    </location>
</feature>
<reference evidence="1 2" key="1">
    <citation type="journal article" date="2018" name="Nat. Biotechnol.">
        <title>A standardized bacterial taxonomy based on genome phylogeny substantially revises the tree of life.</title>
        <authorList>
            <person name="Parks D.H."/>
            <person name="Chuvochina M."/>
            <person name="Waite D.W."/>
            <person name="Rinke C."/>
            <person name="Skarshewski A."/>
            <person name="Chaumeil P.A."/>
            <person name="Hugenholtz P."/>
        </authorList>
    </citation>
    <scope>NUCLEOTIDE SEQUENCE [LARGE SCALE GENOMIC DNA]</scope>
    <source>
        <strain evidence="1">UBA8707</strain>
    </source>
</reference>
<sequence>MLDTLGVTLPIVQAPMAGVSTPALAAAVSNTGGLGSIGIGAT</sequence>
<dbReference type="SUPFAM" id="SSF51412">
    <property type="entry name" value="Inosine monophosphate dehydrogenase (IMPDH)"/>
    <property type="match status" value="1"/>
</dbReference>
<dbReference type="Pfam" id="PF03060">
    <property type="entry name" value="NMO"/>
    <property type="match status" value="1"/>
</dbReference>
<dbReference type="Gene3D" id="3.20.20.70">
    <property type="entry name" value="Aldolase class I"/>
    <property type="match status" value="1"/>
</dbReference>
<name>A0A358HSJ3_9PROT</name>
<dbReference type="PANTHER" id="PTHR42747">
    <property type="entry name" value="NITRONATE MONOOXYGENASE-RELATED"/>
    <property type="match status" value="1"/>
</dbReference>
<dbReference type="PANTHER" id="PTHR42747:SF3">
    <property type="entry name" value="NITRONATE MONOOXYGENASE-RELATED"/>
    <property type="match status" value="1"/>
</dbReference>
<accession>A0A358HSJ3</accession>
<gene>
    <name evidence="1" type="ORF">DEF21_08665</name>
</gene>
<dbReference type="GO" id="GO:0018580">
    <property type="term" value="F:nitronate monooxygenase activity"/>
    <property type="evidence" value="ECO:0007669"/>
    <property type="project" value="TreeGrafter"/>
</dbReference>
<evidence type="ECO:0000313" key="1">
    <source>
        <dbReference type="EMBL" id="HBU97962.1"/>
    </source>
</evidence>
<organism evidence="1 2">
    <name type="scientific">Thalassospira lucentensis</name>
    <dbReference type="NCBI Taxonomy" id="168935"/>
    <lineage>
        <taxon>Bacteria</taxon>
        <taxon>Pseudomonadati</taxon>
        <taxon>Pseudomonadota</taxon>
        <taxon>Alphaproteobacteria</taxon>
        <taxon>Rhodospirillales</taxon>
        <taxon>Thalassospiraceae</taxon>
        <taxon>Thalassospira</taxon>
    </lineage>
</organism>
<keyword evidence="1" id="KW-0560">Oxidoreductase</keyword>
<protein>
    <submittedName>
        <fullName evidence="1">Nitronate monooxygenase</fullName>
    </submittedName>
</protein>